<keyword evidence="11" id="KW-1185">Reference proteome</keyword>
<keyword evidence="6" id="KW-1015">Disulfide bond</keyword>
<evidence type="ECO:0000256" key="4">
    <source>
        <dbReference type="ARBA" id="ARBA00023008"/>
    </source>
</evidence>
<dbReference type="InterPro" id="IPR007745">
    <property type="entry name" value="Cyt_c_oxidase_Cu-chaperone"/>
</dbReference>
<proteinExistence type="inferred from homology"/>
<reference evidence="10" key="2">
    <citation type="submission" date="2014-03" db="EMBL/GenBank/DDBJ databases">
        <title>The whipworm genome and dual-species transcriptomics of an intimate host-pathogen interaction.</title>
        <authorList>
            <person name="Foth B.J."/>
            <person name="Tsai I.J."/>
            <person name="Reid A.J."/>
            <person name="Bancroft A.J."/>
            <person name="Nichol S."/>
            <person name="Tracey A."/>
            <person name="Holroyd N."/>
            <person name="Cotton J.A."/>
            <person name="Stanley E.J."/>
            <person name="Zarowiecki M."/>
            <person name="Liu J.Z."/>
            <person name="Huckvale T."/>
            <person name="Cooper P.J."/>
            <person name="Grencis R.K."/>
            <person name="Berriman M."/>
        </authorList>
    </citation>
    <scope>NUCLEOTIDE SEQUENCE [LARGE SCALE GENOMIC DNA]</scope>
</reference>
<feature type="compositionally biased region" description="Basic and acidic residues" evidence="9">
    <location>
        <begin position="1"/>
        <end position="16"/>
    </location>
</feature>
<evidence type="ECO:0000256" key="2">
    <source>
        <dbReference type="ARBA" id="ARBA00009241"/>
    </source>
</evidence>
<dbReference type="Gene3D" id="1.10.287.1130">
    <property type="entry name" value="CytochromE C oxidase copper chaperone"/>
    <property type="match status" value="1"/>
</dbReference>
<dbReference type="SUPFAM" id="SSF47072">
    <property type="entry name" value="Cysteine alpha-hairpin motif"/>
    <property type="match status" value="1"/>
</dbReference>
<feature type="region of interest" description="Disordered" evidence="9">
    <location>
        <begin position="1"/>
        <end position="23"/>
    </location>
</feature>
<keyword evidence="7" id="KW-0143">Chaperone</keyword>
<dbReference type="EMBL" id="HG805863">
    <property type="protein sequence ID" value="CDW53699.1"/>
    <property type="molecule type" value="Genomic_DNA"/>
</dbReference>
<dbReference type="Proteomes" id="UP000030665">
    <property type="component" value="Unassembled WGS sequence"/>
</dbReference>
<dbReference type="GO" id="GO:0005507">
    <property type="term" value="F:copper ion binding"/>
    <property type="evidence" value="ECO:0007669"/>
    <property type="project" value="InterPro"/>
</dbReference>
<evidence type="ECO:0000256" key="6">
    <source>
        <dbReference type="ARBA" id="ARBA00023157"/>
    </source>
</evidence>
<keyword evidence="5" id="KW-0496">Mitochondrion</keyword>
<organism evidence="10 11">
    <name type="scientific">Trichuris trichiura</name>
    <name type="common">Whipworm</name>
    <name type="synonym">Trichocephalus trichiurus</name>
    <dbReference type="NCBI Taxonomy" id="36087"/>
    <lineage>
        <taxon>Eukaryota</taxon>
        <taxon>Metazoa</taxon>
        <taxon>Ecdysozoa</taxon>
        <taxon>Nematoda</taxon>
        <taxon>Enoplea</taxon>
        <taxon>Dorylaimia</taxon>
        <taxon>Trichinellida</taxon>
        <taxon>Trichuridae</taxon>
        <taxon>Trichuris</taxon>
    </lineage>
</organism>
<name>A0A077Z184_TRITR</name>
<gene>
    <name evidence="10" type="ORF">TTRE_0000196401</name>
</gene>
<evidence type="ECO:0000256" key="8">
    <source>
        <dbReference type="PIRSR" id="PIRSR607745-1"/>
    </source>
</evidence>
<keyword evidence="3 8" id="KW-0479">Metal-binding</keyword>
<dbReference type="STRING" id="36087.A0A077Z184"/>
<dbReference type="GO" id="GO:0033617">
    <property type="term" value="P:mitochondrial respiratory chain complex IV assembly"/>
    <property type="evidence" value="ECO:0007669"/>
    <property type="project" value="TreeGrafter"/>
</dbReference>
<feature type="binding site" evidence="8">
    <location>
        <position position="27"/>
    </location>
    <ligand>
        <name>Cu cation</name>
        <dbReference type="ChEBI" id="CHEBI:23378"/>
    </ligand>
</feature>
<evidence type="ECO:0000313" key="11">
    <source>
        <dbReference type="Proteomes" id="UP000030665"/>
    </source>
</evidence>
<evidence type="ECO:0000313" key="10">
    <source>
        <dbReference type="EMBL" id="CDW53699.1"/>
    </source>
</evidence>
<dbReference type="Pfam" id="PF05051">
    <property type="entry name" value="COX17"/>
    <property type="match status" value="1"/>
</dbReference>
<keyword evidence="4 8" id="KW-0186">Copper</keyword>
<evidence type="ECO:0000256" key="7">
    <source>
        <dbReference type="ARBA" id="ARBA00023186"/>
    </source>
</evidence>
<dbReference type="InterPro" id="IPR009069">
    <property type="entry name" value="Cys_alpha_HP_mot_SF"/>
</dbReference>
<dbReference type="PANTHER" id="PTHR16719:SF0">
    <property type="entry name" value="CYTOCHROME C OXIDASE COPPER CHAPERONE"/>
    <property type="match status" value="1"/>
</dbReference>
<dbReference type="GO" id="GO:0016531">
    <property type="term" value="F:copper chaperone activity"/>
    <property type="evidence" value="ECO:0007669"/>
    <property type="project" value="InterPro"/>
</dbReference>
<reference evidence="10" key="1">
    <citation type="submission" date="2014-01" db="EMBL/GenBank/DDBJ databases">
        <authorList>
            <person name="Aslett M."/>
        </authorList>
    </citation>
    <scope>NUCLEOTIDE SEQUENCE</scope>
</reference>
<dbReference type="AlphaFoldDB" id="A0A077Z184"/>
<dbReference type="GO" id="GO:0005758">
    <property type="term" value="C:mitochondrial intermembrane space"/>
    <property type="evidence" value="ECO:0007669"/>
    <property type="project" value="UniProtKB-SubCell"/>
</dbReference>
<accession>A0A077Z184</accession>
<evidence type="ECO:0000256" key="5">
    <source>
        <dbReference type="ARBA" id="ARBA00023128"/>
    </source>
</evidence>
<comment type="subcellular location">
    <subcellularLocation>
        <location evidence="1">Mitochondrion intermembrane space</location>
    </subcellularLocation>
</comment>
<feature type="binding site" evidence="8">
    <location>
        <position position="26"/>
    </location>
    <ligand>
        <name>Cu cation</name>
        <dbReference type="ChEBI" id="CHEBI:23378"/>
    </ligand>
</feature>
<dbReference type="PANTHER" id="PTHR16719">
    <property type="entry name" value="CYTOCHROME C OXIDASE COPPER CHAPERONE"/>
    <property type="match status" value="1"/>
</dbReference>
<protein>
    <submittedName>
        <fullName evidence="10">Cytochrome c oxidase copper chaperone</fullName>
    </submittedName>
</protein>
<evidence type="ECO:0000256" key="3">
    <source>
        <dbReference type="ARBA" id="ARBA00022723"/>
    </source>
</evidence>
<evidence type="ECO:0000256" key="9">
    <source>
        <dbReference type="SAM" id="MobiDB-lite"/>
    </source>
</evidence>
<dbReference type="PROSITE" id="PS51808">
    <property type="entry name" value="CHCH"/>
    <property type="match status" value="1"/>
</dbReference>
<comment type="similarity">
    <text evidence="2">Belongs to the COX17 family.</text>
</comment>
<sequence>MPKGKEVDRVENKGEPQEVASRPKPCCACPETRKLRDECIVEKGEENCKDLIEAHRKCMKQFGYDV</sequence>
<dbReference type="OrthoDB" id="1915887at2759"/>
<evidence type="ECO:0000256" key="1">
    <source>
        <dbReference type="ARBA" id="ARBA00004569"/>
    </source>
</evidence>